<dbReference type="RefSeq" id="WP_081530701.1">
    <property type="nucleotide sequence ID" value="NZ_NBEB01000061.1"/>
</dbReference>
<comment type="caution">
    <text evidence="1">The sequence shown here is derived from an EMBL/GenBank/DDBJ whole genome shotgun (WGS) entry which is preliminary data.</text>
</comment>
<gene>
    <name evidence="1" type="ORF">B6U60_06425</name>
</gene>
<evidence type="ECO:0000313" key="2">
    <source>
        <dbReference type="Proteomes" id="UP000192638"/>
    </source>
</evidence>
<dbReference type="EMBL" id="NBEB01000061">
    <property type="protein sequence ID" value="OQQ82980.1"/>
    <property type="molecule type" value="Genomic_DNA"/>
</dbReference>
<name>A0A1V9QQD2_9LACO</name>
<accession>A0A1V9QQD2</accession>
<evidence type="ECO:0000313" key="1">
    <source>
        <dbReference type="EMBL" id="OQQ82980.1"/>
    </source>
</evidence>
<dbReference type="AlphaFoldDB" id="A0A1V9QQD2"/>
<protein>
    <recommendedName>
        <fullName evidence="3">YSIRK-type signal peptide-containing protein</fullName>
    </recommendedName>
</protein>
<dbReference type="Proteomes" id="UP000192638">
    <property type="component" value="Unassembled WGS sequence"/>
</dbReference>
<reference evidence="1 2" key="1">
    <citation type="submission" date="2017-03" db="EMBL/GenBank/DDBJ databases">
        <title>Phylogenomics and comparative genomics of Lactobacillus salivarius, a mammalian gut commensal.</title>
        <authorList>
            <person name="Harris H.M."/>
        </authorList>
    </citation>
    <scope>NUCLEOTIDE SEQUENCE [LARGE SCALE GENOMIC DNA]</scope>
    <source>
        <strain evidence="1 2">LMG 14477</strain>
    </source>
</reference>
<evidence type="ECO:0008006" key="3">
    <source>
        <dbReference type="Google" id="ProtNLM"/>
    </source>
</evidence>
<proteinExistence type="predicted"/>
<sequence length="63" mass="6934">MKNKSMPTREKRRYAIKKVAGKTTSVFIGATLFCLLLGTNAILDKASANTVAQEDNFFLLSPL</sequence>
<organism evidence="1 2">
    <name type="scientific">Ligilactobacillus salivarius</name>
    <dbReference type="NCBI Taxonomy" id="1624"/>
    <lineage>
        <taxon>Bacteria</taxon>
        <taxon>Bacillati</taxon>
        <taxon>Bacillota</taxon>
        <taxon>Bacilli</taxon>
        <taxon>Lactobacillales</taxon>
        <taxon>Lactobacillaceae</taxon>
        <taxon>Ligilactobacillus</taxon>
    </lineage>
</organism>